<proteinExistence type="predicted"/>
<evidence type="ECO:0000313" key="1">
    <source>
        <dbReference type="EMBL" id="MDR8758203.1"/>
    </source>
</evidence>
<dbReference type="EMBL" id="VJSY01000088">
    <property type="protein sequence ID" value="MDR8758203.1"/>
    <property type="molecule type" value="Genomic_DNA"/>
</dbReference>
<dbReference type="RefSeq" id="WP_175897228.1">
    <property type="nucleotide sequence ID" value="NZ_CADFDQ010000034.1"/>
</dbReference>
<reference evidence="1 2" key="1">
    <citation type="submission" date="2019-06" db="EMBL/GenBank/DDBJ databases">
        <title>Evolution of Burkholderia multivorans in the lungs of Cystic Fibrosis patients.</title>
        <authorList>
            <person name="Moreira L.M."/>
        </authorList>
    </citation>
    <scope>NUCLEOTIDE SEQUENCE [LARGE SCALE GENOMIC DNA]</scope>
    <source>
        <strain evidence="1 2">VC13239</strain>
    </source>
</reference>
<accession>A0ABU2EE77</accession>
<name>A0ABU2EE77_9BURK</name>
<comment type="caution">
    <text evidence="1">The sequence shown here is derived from an EMBL/GenBank/DDBJ whole genome shotgun (WGS) entry which is preliminary data.</text>
</comment>
<evidence type="ECO:0000313" key="2">
    <source>
        <dbReference type="Proteomes" id="UP001248067"/>
    </source>
</evidence>
<keyword evidence="2" id="KW-1185">Reference proteome</keyword>
<dbReference type="Proteomes" id="UP001248067">
    <property type="component" value="Unassembled WGS sequence"/>
</dbReference>
<protein>
    <submittedName>
        <fullName evidence="1">Uncharacterized protein</fullName>
    </submittedName>
</protein>
<sequence length="563" mass="64018">MKSPATAELLAIESEADKELSSLPIPHPSRDISAWHILTVFEDSLRFRFVGHVESDLIDTGIWGDLSKYSLRHCLDQIFARCDSNYGMTPPKKTIPQAYKRAFEFYAKGIDYSSISRIFTSLHTGHSSAIKVDDAYEITYSNFIDARYGALEALSHGQESPFDITAQIHVWFRNIGELPVALNIIEQFTTIKGKFVHYEYGPQAFALQEEMNQRPSIIPEKWQFPWGSALDTHALINSLLIRCAYHFLSVNLAANRSGFSGGAESSLVLATKKADLCRDISMFADIGDKKIESFVDHMTYGYRTRTPDPALQPLIPTINGDILIPCLHTITCNLQRNILSLMARLNAPSFDTQSRLFEIDMIESLEKLLDKFPLKCTNKKIKLKGREQEFDILIADTSTKTVMILELRWILQPGDPREVSNKIKECSKKTKKLEEKIAFLKQNTRSAFELFFPQAQNQESFEDWTICGIVVIEGFGGTLSENSDCPITTSDVLKIGLSSISDIRKLMEWIKSLTWLPQQGTHFENGREEVKIGTHRILRPGIHLMDEAVRYRDHIHESLTRYN</sequence>
<gene>
    <name evidence="1" type="ORF">FEQ00_06666</name>
</gene>
<organism evidence="1 2">
    <name type="scientific">Burkholderia pseudomultivorans</name>
    <dbReference type="NCBI Taxonomy" id="1207504"/>
    <lineage>
        <taxon>Bacteria</taxon>
        <taxon>Pseudomonadati</taxon>
        <taxon>Pseudomonadota</taxon>
        <taxon>Betaproteobacteria</taxon>
        <taxon>Burkholderiales</taxon>
        <taxon>Burkholderiaceae</taxon>
        <taxon>Burkholderia</taxon>
        <taxon>Burkholderia cepacia complex</taxon>
    </lineage>
</organism>